<keyword evidence="2" id="KW-1185">Reference proteome</keyword>
<evidence type="ECO:0000313" key="1">
    <source>
        <dbReference type="EMBL" id="RUP48396.1"/>
    </source>
</evidence>
<sequence length="71" mass="7411">MITCKTIRATCHIVVDGKAATFKKSDRGTHGDNGASGCIPASAKNLCRKCTQSSTLTHPKTGQCAKFSTAP</sequence>
<comment type="caution">
    <text evidence="1">The sequence shown here is derived from an EMBL/GenBank/DDBJ whole genome shotgun (WGS) entry which is preliminary data.</text>
</comment>
<gene>
    <name evidence="1" type="ORF">BC936DRAFT_144624</name>
</gene>
<organism evidence="1 2">
    <name type="scientific">Jimgerdemannia flammicorona</name>
    <dbReference type="NCBI Taxonomy" id="994334"/>
    <lineage>
        <taxon>Eukaryota</taxon>
        <taxon>Fungi</taxon>
        <taxon>Fungi incertae sedis</taxon>
        <taxon>Mucoromycota</taxon>
        <taxon>Mucoromycotina</taxon>
        <taxon>Endogonomycetes</taxon>
        <taxon>Endogonales</taxon>
        <taxon>Endogonaceae</taxon>
        <taxon>Jimgerdemannia</taxon>
    </lineage>
</organism>
<protein>
    <submittedName>
        <fullName evidence="1">Uncharacterized protein</fullName>
    </submittedName>
</protein>
<proteinExistence type="predicted"/>
<evidence type="ECO:0000313" key="2">
    <source>
        <dbReference type="Proteomes" id="UP000268093"/>
    </source>
</evidence>
<reference evidence="1 2" key="1">
    <citation type="journal article" date="2018" name="New Phytol.">
        <title>Phylogenomics of Endogonaceae and evolution of mycorrhizas within Mucoromycota.</title>
        <authorList>
            <person name="Chang Y."/>
            <person name="Desiro A."/>
            <person name="Na H."/>
            <person name="Sandor L."/>
            <person name="Lipzen A."/>
            <person name="Clum A."/>
            <person name="Barry K."/>
            <person name="Grigoriev I.V."/>
            <person name="Martin F.M."/>
            <person name="Stajich J.E."/>
            <person name="Smith M.E."/>
            <person name="Bonito G."/>
            <person name="Spatafora J.W."/>
        </authorList>
    </citation>
    <scope>NUCLEOTIDE SEQUENCE [LARGE SCALE GENOMIC DNA]</scope>
    <source>
        <strain evidence="1 2">GMNB39</strain>
    </source>
</reference>
<dbReference type="AlphaFoldDB" id="A0A433DC44"/>
<name>A0A433DC44_9FUNG</name>
<dbReference type="EMBL" id="RBNI01003389">
    <property type="protein sequence ID" value="RUP48396.1"/>
    <property type="molecule type" value="Genomic_DNA"/>
</dbReference>
<dbReference type="Proteomes" id="UP000268093">
    <property type="component" value="Unassembled WGS sequence"/>
</dbReference>
<accession>A0A433DC44</accession>